<evidence type="ECO:0000256" key="6">
    <source>
        <dbReference type="RuleBase" id="RU362112"/>
    </source>
</evidence>
<dbReference type="PRINTS" id="PR00895">
    <property type="entry name" value="PENTAXIN"/>
</dbReference>
<comment type="subcellular location">
    <subcellularLocation>
        <location evidence="6">Secreted</location>
    </subcellularLocation>
</comment>
<organism evidence="8 9">
    <name type="scientific">Penaeus vannamei</name>
    <name type="common">Whiteleg shrimp</name>
    <name type="synonym">Litopenaeus vannamei</name>
    <dbReference type="NCBI Taxonomy" id="6689"/>
    <lineage>
        <taxon>Eukaryota</taxon>
        <taxon>Metazoa</taxon>
        <taxon>Ecdysozoa</taxon>
        <taxon>Arthropoda</taxon>
        <taxon>Crustacea</taxon>
        <taxon>Multicrustacea</taxon>
        <taxon>Malacostraca</taxon>
        <taxon>Eumalacostraca</taxon>
        <taxon>Eucarida</taxon>
        <taxon>Decapoda</taxon>
        <taxon>Dendrobranchiata</taxon>
        <taxon>Penaeoidea</taxon>
        <taxon>Penaeidae</taxon>
        <taxon>Penaeus</taxon>
    </lineage>
</organism>
<evidence type="ECO:0000256" key="5">
    <source>
        <dbReference type="PROSITE-ProRule" id="PRU01172"/>
    </source>
</evidence>
<evidence type="ECO:0000313" key="9">
    <source>
        <dbReference type="Proteomes" id="UP000283509"/>
    </source>
</evidence>
<evidence type="ECO:0000256" key="4">
    <source>
        <dbReference type="ARBA" id="ARBA00023180"/>
    </source>
</evidence>
<evidence type="ECO:0000313" key="8">
    <source>
        <dbReference type="EMBL" id="ROT63778.1"/>
    </source>
</evidence>
<dbReference type="PROSITE" id="PS51828">
    <property type="entry name" value="PTX_2"/>
    <property type="match status" value="1"/>
</dbReference>
<dbReference type="AlphaFoldDB" id="A0A3R7MK32"/>
<dbReference type="PANTHER" id="PTHR19277">
    <property type="entry name" value="PENTRAXIN"/>
    <property type="match status" value="1"/>
</dbReference>
<dbReference type="GO" id="GO:0046872">
    <property type="term" value="F:metal ion binding"/>
    <property type="evidence" value="ECO:0007669"/>
    <property type="project" value="UniProtKB-KW"/>
</dbReference>
<dbReference type="Proteomes" id="UP000283509">
    <property type="component" value="Unassembled WGS sequence"/>
</dbReference>
<dbReference type="GO" id="GO:0005576">
    <property type="term" value="C:extracellular region"/>
    <property type="evidence" value="ECO:0007669"/>
    <property type="project" value="UniProtKB-SubCell"/>
</dbReference>
<dbReference type="InterPro" id="IPR013320">
    <property type="entry name" value="ConA-like_dom_sf"/>
</dbReference>
<reference evidence="8 9" key="2">
    <citation type="submission" date="2019-01" db="EMBL/GenBank/DDBJ databases">
        <title>The decoding of complex shrimp genome reveals the adaptation for benthos swimmer, frequently molting mechanism and breeding impact on genome.</title>
        <authorList>
            <person name="Sun Y."/>
            <person name="Gao Y."/>
            <person name="Yu Y."/>
        </authorList>
    </citation>
    <scope>NUCLEOTIDE SEQUENCE [LARGE SCALE GENOMIC DNA]</scope>
    <source>
        <tissue evidence="8">Muscle</tissue>
    </source>
</reference>
<dbReference type="SUPFAM" id="SSF49899">
    <property type="entry name" value="Concanavalin A-like lectins/glucanases"/>
    <property type="match status" value="1"/>
</dbReference>
<keyword evidence="2 6" id="KW-0106">Calcium</keyword>
<comment type="cofactor">
    <cofactor evidence="6">
        <name>Ca(2+)</name>
        <dbReference type="ChEBI" id="CHEBI:29108"/>
    </cofactor>
    <text evidence="6">Binds 2 calcium ions per subunit.</text>
</comment>
<sequence>MASSEDKELGLRAPPITALRTPLRTRQHFCFSYNFDQSAWVIYMDGEMQARSNFSSPTTPLLANGAFVIGQEQDSFGGGFQRDQSFCGEVTHLNIWSRVLDAKKIARLAKCSEEYHGDAVLRWSSASWETSGETSWKTLLQEDLCLPSVRTFSIFPKRLSLRPATHLCRVGVLFVPG</sequence>
<feature type="domain" description="Pentraxin (PTX)" evidence="7">
    <location>
        <begin position="1"/>
        <end position="145"/>
    </location>
</feature>
<reference evidence="8 9" key="1">
    <citation type="submission" date="2018-04" db="EMBL/GenBank/DDBJ databases">
        <authorList>
            <person name="Zhang X."/>
            <person name="Yuan J."/>
            <person name="Li F."/>
            <person name="Xiang J."/>
        </authorList>
    </citation>
    <scope>NUCLEOTIDE SEQUENCE [LARGE SCALE GENOMIC DNA]</scope>
    <source>
        <tissue evidence="8">Muscle</tissue>
    </source>
</reference>
<dbReference type="InterPro" id="IPR051360">
    <property type="entry name" value="Neuronal_Pentraxin_Related"/>
</dbReference>
<dbReference type="Gene3D" id="2.60.120.200">
    <property type="match status" value="1"/>
</dbReference>
<dbReference type="Pfam" id="PF00354">
    <property type="entry name" value="Pentaxin"/>
    <property type="match status" value="1"/>
</dbReference>
<keyword evidence="3" id="KW-1015">Disulfide bond</keyword>
<comment type="caution">
    <text evidence="8">The sequence shown here is derived from an EMBL/GenBank/DDBJ whole genome shotgun (WGS) entry which is preliminary data.</text>
</comment>
<gene>
    <name evidence="8" type="ORF">C7M84_018312</name>
</gene>
<protein>
    <recommendedName>
        <fullName evidence="6">Pentraxin family member</fullName>
    </recommendedName>
</protein>
<name>A0A3R7MK32_PENVA</name>
<comment type="similarity">
    <text evidence="6">Belongs to the pentraxin family.</text>
</comment>
<keyword evidence="4" id="KW-0325">Glycoprotein</keyword>
<evidence type="ECO:0000259" key="7">
    <source>
        <dbReference type="PROSITE" id="PS51828"/>
    </source>
</evidence>
<dbReference type="PANTHER" id="PTHR19277:SF163">
    <property type="entry name" value="ADHESION G-PROTEIN COUPLED RECEPTOR D2-LIKE ISOFORM X1"/>
    <property type="match status" value="1"/>
</dbReference>
<accession>A0A3R7MK32</accession>
<dbReference type="InterPro" id="IPR001759">
    <property type="entry name" value="PTX_dom"/>
</dbReference>
<evidence type="ECO:0000256" key="1">
    <source>
        <dbReference type="ARBA" id="ARBA00022723"/>
    </source>
</evidence>
<proteinExistence type="inferred from homology"/>
<keyword evidence="9" id="KW-1185">Reference proteome</keyword>
<evidence type="ECO:0000256" key="2">
    <source>
        <dbReference type="ARBA" id="ARBA00022837"/>
    </source>
</evidence>
<keyword evidence="1 6" id="KW-0479">Metal-binding</keyword>
<comment type="caution">
    <text evidence="5">Lacks conserved residue(s) required for the propagation of feature annotation.</text>
</comment>
<comment type="subunit">
    <text evidence="6">Homopentamer. Pentaxin (or pentraxin) have a discoid arrangement of 5 non-covalently bound subunits.</text>
</comment>
<evidence type="ECO:0000256" key="3">
    <source>
        <dbReference type="ARBA" id="ARBA00023157"/>
    </source>
</evidence>
<dbReference type="SMART" id="SM00159">
    <property type="entry name" value="PTX"/>
    <property type="match status" value="1"/>
</dbReference>
<dbReference type="EMBL" id="QCYY01003380">
    <property type="protein sequence ID" value="ROT63778.1"/>
    <property type="molecule type" value="Genomic_DNA"/>
</dbReference>